<dbReference type="InParanoid" id="A0A1E7EVL3"/>
<protein>
    <submittedName>
        <fullName evidence="1">Uncharacterized protein</fullName>
    </submittedName>
</protein>
<dbReference type="KEGG" id="fcy:FRACYDRAFT_248155"/>
<organism evidence="1 2">
    <name type="scientific">Fragilariopsis cylindrus CCMP1102</name>
    <dbReference type="NCBI Taxonomy" id="635003"/>
    <lineage>
        <taxon>Eukaryota</taxon>
        <taxon>Sar</taxon>
        <taxon>Stramenopiles</taxon>
        <taxon>Ochrophyta</taxon>
        <taxon>Bacillariophyta</taxon>
        <taxon>Bacillariophyceae</taxon>
        <taxon>Bacillariophycidae</taxon>
        <taxon>Bacillariales</taxon>
        <taxon>Bacillariaceae</taxon>
        <taxon>Fragilariopsis</taxon>
    </lineage>
</organism>
<accession>A0A1E7EVL3</accession>
<evidence type="ECO:0000313" key="1">
    <source>
        <dbReference type="EMBL" id="OEU09906.1"/>
    </source>
</evidence>
<gene>
    <name evidence="1" type="ORF">FRACYDRAFT_248155</name>
</gene>
<dbReference type="Proteomes" id="UP000095751">
    <property type="component" value="Unassembled WGS sequence"/>
</dbReference>
<evidence type="ECO:0000313" key="2">
    <source>
        <dbReference type="Proteomes" id="UP000095751"/>
    </source>
</evidence>
<dbReference type="EMBL" id="KV784374">
    <property type="protein sequence ID" value="OEU09906.1"/>
    <property type="molecule type" value="Genomic_DNA"/>
</dbReference>
<sequence>MDVVIQSISLLVLSLPTCFEQEGGAKIFFTYEMEDGPGYEGVIPVLKQQSKLLDGMEAIFTTYCASPHHAQKQLIHHVRPHHSIKLLKDGFSNRKEAEDKPARNRSTLYYTVLYHKEGRSKR</sequence>
<proteinExistence type="predicted"/>
<keyword evidence="2" id="KW-1185">Reference proteome</keyword>
<dbReference type="AlphaFoldDB" id="A0A1E7EVL3"/>
<reference evidence="1 2" key="1">
    <citation type="submission" date="2016-09" db="EMBL/GenBank/DDBJ databases">
        <title>Extensive genetic diversity and differential bi-allelic expression allows diatom success in the polar Southern Ocean.</title>
        <authorList>
            <consortium name="DOE Joint Genome Institute"/>
            <person name="Mock T."/>
            <person name="Otillar R.P."/>
            <person name="Strauss J."/>
            <person name="Dupont C."/>
            <person name="Frickenhaus S."/>
            <person name="Maumus F."/>
            <person name="Mcmullan M."/>
            <person name="Sanges R."/>
            <person name="Schmutz J."/>
            <person name="Toseland A."/>
            <person name="Valas R."/>
            <person name="Veluchamy A."/>
            <person name="Ward B.J."/>
            <person name="Allen A."/>
            <person name="Barry K."/>
            <person name="Falciatore A."/>
            <person name="Ferrante M."/>
            <person name="Fortunato A.E."/>
            <person name="Gloeckner G."/>
            <person name="Gruber A."/>
            <person name="Hipkin R."/>
            <person name="Janech M."/>
            <person name="Kroth P."/>
            <person name="Leese F."/>
            <person name="Lindquist E."/>
            <person name="Lyon B.R."/>
            <person name="Martin J."/>
            <person name="Mayer C."/>
            <person name="Parker M."/>
            <person name="Quesneville H."/>
            <person name="Raymond J."/>
            <person name="Uhlig C."/>
            <person name="Valentin K.U."/>
            <person name="Worden A.Z."/>
            <person name="Armbrust E.V."/>
            <person name="Bowler C."/>
            <person name="Green B."/>
            <person name="Moulton V."/>
            <person name="Van Oosterhout C."/>
            <person name="Grigoriev I."/>
        </authorList>
    </citation>
    <scope>NUCLEOTIDE SEQUENCE [LARGE SCALE GENOMIC DNA]</scope>
    <source>
        <strain evidence="1 2">CCMP1102</strain>
    </source>
</reference>
<name>A0A1E7EVL3_9STRA</name>